<dbReference type="Pfam" id="PF02771">
    <property type="entry name" value="Acyl-CoA_dh_N"/>
    <property type="match status" value="1"/>
</dbReference>
<protein>
    <recommendedName>
        <fullName evidence="12">Acyl-CoA dehydrogenase</fullName>
    </recommendedName>
</protein>
<dbReference type="InterPro" id="IPR046373">
    <property type="entry name" value="Acyl-CoA_Oxase/DH_mid-dom_sf"/>
</dbReference>
<name>A0A6A6FA41_9PEZI</name>
<gene>
    <name evidence="10" type="ORF">CERZMDRAFT_45730</name>
</gene>
<dbReference type="GO" id="GO:0033539">
    <property type="term" value="P:fatty acid beta-oxidation using acyl-CoA dehydrogenase"/>
    <property type="evidence" value="ECO:0007669"/>
    <property type="project" value="TreeGrafter"/>
</dbReference>
<keyword evidence="4 6" id="KW-0274">FAD</keyword>
<dbReference type="PANTHER" id="PTHR48083:SF15">
    <property type="entry name" value="ACYL-COA DEHYDROGENASE APDG"/>
    <property type="match status" value="1"/>
</dbReference>
<dbReference type="InterPro" id="IPR009100">
    <property type="entry name" value="AcylCoA_DH/oxidase_NM_dom_sf"/>
</dbReference>
<evidence type="ECO:0000256" key="6">
    <source>
        <dbReference type="RuleBase" id="RU362125"/>
    </source>
</evidence>
<feature type="domain" description="Acyl-CoA dehydrogenase/oxidase C-terminal" evidence="7">
    <location>
        <begin position="263"/>
        <end position="415"/>
    </location>
</feature>
<sequence>MAVPFSEASFARGLPNPLYNQSHRLWQKRLKAFLDEHYHPFASQWEEADSVPESHYQTLIRANVLVAAMTMPLPCDMLSSMGIHEILGIPIKDFDVLHGLILFDEIYRSGLTGPFSCISSFAVAVGLPYIFRHGSREIRERYVPDVIRGKQKFAIAISEAAVGSDAGQLETTAVKSADGKDYIINGEKKWITQGLVSDYVMLGARTGPPGSGSAGVSVIICPLVGPGISSERIVMSGQVTAYHAKITFKNARVPVSNLIGEEGKGLQYFVSNVNHERLLLAASAVRFARTALSTAFKYATERRAFGKTLLDQPVVRHRFAKAGAELEGYAAWVDQVGYQCSQLSEEEINKFCGGSICLLKAKGGMVFQECCSTAALVMGAVGYARNESGALIEKLWREVMGTRIPAGSEDVMLDQGINQYRRQYLAELKRAGGSSKL</sequence>
<evidence type="ECO:0000256" key="1">
    <source>
        <dbReference type="ARBA" id="ARBA00001974"/>
    </source>
</evidence>
<reference evidence="10" key="1">
    <citation type="journal article" date="2020" name="Stud. Mycol.">
        <title>101 Dothideomycetes genomes: a test case for predicting lifestyles and emergence of pathogens.</title>
        <authorList>
            <person name="Haridas S."/>
            <person name="Albert R."/>
            <person name="Binder M."/>
            <person name="Bloem J."/>
            <person name="Labutti K."/>
            <person name="Salamov A."/>
            <person name="Andreopoulos B."/>
            <person name="Baker S."/>
            <person name="Barry K."/>
            <person name="Bills G."/>
            <person name="Bluhm B."/>
            <person name="Cannon C."/>
            <person name="Castanera R."/>
            <person name="Culley D."/>
            <person name="Daum C."/>
            <person name="Ezra D."/>
            <person name="Gonzalez J."/>
            <person name="Henrissat B."/>
            <person name="Kuo A."/>
            <person name="Liang C."/>
            <person name="Lipzen A."/>
            <person name="Lutzoni F."/>
            <person name="Magnuson J."/>
            <person name="Mondo S."/>
            <person name="Nolan M."/>
            <person name="Ohm R."/>
            <person name="Pangilinan J."/>
            <person name="Park H.-J."/>
            <person name="Ramirez L."/>
            <person name="Alfaro M."/>
            <person name="Sun H."/>
            <person name="Tritt A."/>
            <person name="Yoshinaga Y."/>
            <person name="Zwiers L.-H."/>
            <person name="Turgeon B."/>
            <person name="Goodwin S."/>
            <person name="Spatafora J."/>
            <person name="Crous P."/>
            <person name="Grigoriev I."/>
        </authorList>
    </citation>
    <scope>NUCLEOTIDE SEQUENCE</scope>
    <source>
        <strain evidence="10">SCOH1-5</strain>
    </source>
</reference>
<evidence type="ECO:0000259" key="9">
    <source>
        <dbReference type="Pfam" id="PF02771"/>
    </source>
</evidence>
<dbReference type="InterPro" id="IPR037069">
    <property type="entry name" value="AcylCoA_DH/ox_N_sf"/>
</dbReference>
<evidence type="ECO:0000259" key="7">
    <source>
        <dbReference type="Pfam" id="PF00441"/>
    </source>
</evidence>
<dbReference type="AlphaFoldDB" id="A0A6A6FA41"/>
<comment type="cofactor">
    <cofactor evidence="1 6">
        <name>FAD</name>
        <dbReference type="ChEBI" id="CHEBI:57692"/>
    </cofactor>
</comment>
<dbReference type="SUPFAM" id="SSF47203">
    <property type="entry name" value="Acyl-CoA dehydrogenase C-terminal domain-like"/>
    <property type="match status" value="1"/>
</dbReference>
<dbReference type="GO" id="GO:0050660">
    <property type="term" value="F:flavin adenine dinucleotide binding"/>
    <property type="evidence" value="ECO:0007669"/>
    <property type="project" value="InterPro"/>
</dbReference>
<evidence type="ECO:0000259" key="8">
    <source>
        <dbReference type="Pfam" id="PF02770"/>
    </source>
</evidence>
<comment type="similarity">
    <text evidence="2 6">Belongs to the acyl-CoA dehydrogenase family.</text>
</comment>
<evidence type="ECO:0000256" key="3">
    <source>
        <dbReference type="ARBA" id="ARBA00022630"/>
    </source>
</evidence>
<feature type="domain" description="Acyl-CoA dehydrogenase/oxidase N-terminal" evidence="9">
    <location>
        <begin position="21"/>
        <end position="150"/>
    </location>
</feature>
<dbReference type="InterPro" id="IPR013786">
    <property type="entry name" value="AcylCoA_DH/ox_N"/>
</dbReference>
<dbReference type="Pfam" id="PF02770">
    <property type="entry name" value="Acyl-CoA_dh_M"/>
    <property type="match status" value="1"/>
</dbReference>
<dbReference type="Pfam" id="PF00441">
    <property type="entry name" value="Acyl-CoA_dh_1"/>
    <property type="match status" value="1"/>
</dbReference>
<dbReference type="PANTHER" id="PTHR48083">
    <property type="entry name" value="MEDIUM-CHAIN SPECIFIC ACYL-COA DEHYDROGENASE, MITOCHONDRIAL-RELATED"/>
    <property type="match status" value="1"/>
</dbReference>
<dbReference type="InterPro" id="IPR006091">
    <property type="entry name" value="Acyl-CoA_Oxase/DH_mid-dom"/>
</dbReference>
<dbReference type="GO" id="GO:0003995">
    <property type="term" value="F:acyl-CoA dehydrogenase activity"/>
    <property type="evidence" value="ECO:0007669"/>
    <property type="project" value="TreeGrafter"/>
</dbReference>
<dbReference type="SUPFAM" id="SSF56645">
    <property type="entry name" value="Acyl-CoA dehydrogenase NM domain-like"/>
    <property type="match status" value="1"/>
</dbReference>
<dbReference type="InterPro" id="IPR009075">
    <property type="entry name" value="AcylCo_DH/oxidase_C"/>
</dbReference>
<dbReference type="Gene3D" id="1.20.140.10">
    <property type="entry name" value="Butyryl-CoA Dehydrogenase, subunit A, domain 3"/>
    <property type="match status" value="1"/>
</dbReference>
<dbReference type="EMBL" id="ML992682">
    <property type="protein sequence ID" value="KAF2210272.1"/>
    <property type="molecule type" value="Genomic_DNA"/>
</dbReference>
<evidence type="ECO:0000313" key="10">
    <source>
        <dbReference type="EMBL" id="KAF2210272.1"/>
    </source>
</evidence>
<evidence type="ECO:0000256" key="5">
    <source>
        <dbReference type="ARBA" id="ARBA00023002"/>
    </source>
</evidence>
<keyword evidence="11" id="KW-1185">Reference proteome</keyword>
<dbReference type="GO" id="GO:0005737">
    <property type="term" value="C:cytoplasm"/>
    <property type="evidence" value="ECO:0007669"/>
    <property type="project" value="TreeGrafter"/>
</dbReference>
<keyword evidence="3 6" id="KW-0285">Flavoprotein</keyword>
<keyword evidence="5 6" id="KW-0560">Oxidoreductase</keyword>
<evidence type="ECO:0000256" key="2">
    <source>
        <dbReference type="ARBA" id="ARBA00009347"/>
    </source>
</evidence>
<dbReference type="Proteomes" id="UP000799539">
    <property type="component" value="Unassembled WGS sequence"/>
</dbReference>
<evidence type="ECO:0000256" key="4">
    <source>
        <dbReference type="ARBA" id="ARBA00022827"/>
    </source>
</evidence>
<feature type="domain" description="Acyl-CoA oxidase/dehydrogenase middle" evidence="8">
    <location>
        <begin position="154"/>
        <end position="250"/>
    </location>
</feature>
<dbReference type="OrthoDB" id="9988775at2759"/>
<dbReference type="Gene3D" id="1.10.540.10">
    <property type="entry name" value="Acyl-CoA dehydrogenase/oxidase, N-terminal domain"/>
    <property type="match status" value="1"/>
</dbReference>
<evidence type="ECO:0008006" key="12">
    <source>
        <dbReference type="Google" id="ProtNLM"/>
    </source>
</evidence>
<evidence type="ECO:0000313" key="11">
    <source>
        <dbReference type="Proteomes" id="UP000799539"/>
    </source>
</evidence>
<dbReference type="InterPro" id="IPR050741">
    <property type="entry name" value="Acyl-CoA_dehydrogenase"/>
</dbReference>
<dbReference type="Gene3D" id="2.40.110.10">
    <property type="entry name" value="Butyryl-CoA Dehydrogenase, subunit A, domain 2"/>
    <property type="match status" value="1"/>
</dbReference>
<accession>A0A6A6FA41</accession>
<organism evidence="10 11">
    <name type="scientific">Cercospora zeae-maydis SCOH1-5</name>
    <dbReference type="NCBI Taxonomy" id="717836"/>
    <lineage>
        <taxon>Eukaryota</taxon>
        <taxon>Fungi</taxon>
        <taxon>Dikarya</taxon>
        <taxon>Ascomycota</taxon>
        <taxon>Pezizomycotina</taxon>
        <taxon>Dothideomycetes</taxon>
        <taxon>Dothideomycetidae</taxon>
        <taxon>Mycosphaerellales</taxon>
        <taxon>Mycosphaerellaceae</taxon>
        <taxon>Cercospora</taxon>
    </lineage>
</organism>
<dbReference type="InterPro" id="IPR036250">
    <property type="entry name" value="AcylCo_DH-like_C"/>
</dbReference>
<proteinExistence type="inferred from homology"/>